<evidence type="ECO:0000313" key="1">
    <source>
        <dbReference type="EMBL" id="NEV67705.1"/>
    </source>
</evidence>
<reference evidence="1" key="3">
    <citation type="submission" date="2020-02" db="EMBL/GenBank/DDBJ databases">
        <authorList>
            <person name="Sarangi A.N."/>
            <person name="Ghosh S."/>
            <person name="Mukherjee M."/>
            <person name="Tripathy S."/>
        </authorList>
    </citation>
    <scope>NUCLEOTIDE SEQUENCE</scope>
    <source>
        <strain evidence="1">BDU141951</strain>
    </source>
</reference>
<protein>
    <submittedName>
        <fullName evidence="1">Uncharacterized protein</fullName>
    </submittedName>
</protein>
<organism evidence="1">
    <name type="scientific">Lyngbya confervoides BDU141951</name>
    <dbReference type="NCBI Taxonomy" id="1574623"/>
    <lineage>
        <taxon>Bacteria</taxon>
        <taxon>Bacillati</taxon>
        <taxon>Cyanobacteriota</taxon>
        <taxon>Cyanophyceae</taxon>
        <taxon>Oscillatoriophycideae</taxon>
        <taxon>Oscillatoriales</taxon>
        <taxon>Microcoleaceae</taxon>
        <taxon>Lyngbya</taxon>
    </lineage>
</organism>
<gene>
    <name evidence="1" type="ORF">QQ91_011310</name>
</gene>
<accession>A0A0C1Y386</accession>
<proteinExistence type="predicted"/>
<reference evidence="1" key="1">
    <citation type="submission" date="2014-11" db="EMBL/GenBank/DDBJ databases">
        <authorList>
            <person name="Malar M.C."/>
            <person name="Sen D."/>
            <person name="Tripathy S."/>
        </authorList>
    </citation>
    <scope>NUCLEOTIDE SEQUENCE</scope>
    <source>
        <strain evidence="1">BDU141951</strain>
    </source>
</reference>
<reference evidence="1" key="2">
    <citation type="journal article" date="2015" name="Genome Announc.">
        <title>Draft Genome Sequence of Filamentous Marine Cyanobacterium Lyngbya confervoides Strain BDU141951.</title>
        <authorList>
            <person name="Chandrababunaidu M.M."/>
            <person name="Sen D."/>
            <person name="Tripathy S."/>
        </authorList>
    </citation>
    <scope>NUCLEOTIDE SEQUENCE</scope>
    <source>
        <strain evidence="1">BDU141951</strain>
    </source>
</reference>
<name>A0A0C1Y386_9CYAN</name>
<sequence length="287" mass="32822">MREYLLGAAATGVILLCIWLNLANGHIQSLLKNITTKHRLVSISLALILFPFLIIYSIEIATKIPESTFSLLAIPLTSGFTGLFIFVVNLRLEYLKQERERKSTAKLLAALIESKISVVRMLQPQLFERKINMLSNLEVLGRTFNTDSLNKIFIEKGGIFSDELVGWIAFYLDVQRANRDFLILAQRVYDEKEKENGVVAIAFLEQQRKNLDHKLETLIVLGYHLLVLLSKEALWDFKKGQEHSDYIEKVRCKHIKKKGLAYSNILDFVEKDFGKVSSPFSKLIGDF</sequence>
<dbReference type="AlphaFoldDB" id="A0A0C1Y386"/>
<comment type="caution">
    <text evidence="1">The sequence shown here is derived from an EMBL/GenBank/DDBJ whole genome shotgun (WGS) entry which is preliminary data.</text>
</comment>
<dbReference type="EMBL" id="JTHE02000003">
    <property type="protein sequence ID" value="NEV67705.1"/>
    <property type="molecule type" value="Genomic_DNA"/>
</dbReference>